<dbReference type="VEuPathDB" id="PlasmoDB:PVP01_0008580"/>
<dbReference type="Proteomes" id="UP000305196">
    <property type="component" value="Unassembled WGS sequence"/>
</dbReference>
<dbReference type="AlphaFoldDB" id="A0A1G4EEK0"/>
<evidence type="ECO:0000313" key="2">
    <source>
        <dbReference type="Proteomes" id="UP000305196"/>
    </source>
</evidence>
<evidence type="ECO:0000313" key="1">
    <source>
        <dbReference type="EMBL" id="SCA60830.1"/>
    </source>
</evidence>
<organism evidence="1 2">
    <name type="scientific">Plasmodium vivax</name>
    <name type="common">malaria parasite P. vivax</name>
    <dbReference type="NCBI Taxonomy" id="5855"/>
    <lineage>
        <taxon>Eukaryota</taxon>
        <taxon>Sar</taxon>
        <taxon>Alveolata</taxon>
        <taxon>Apicomplexa</taxon>
        <taxon>Aconoidasida</taxon>
        <taxon>Haemosporida</taxon>
        <taxon>Plasmodiidae</taxon>
        <taxon>Plasmodium</taxon>
        <taxon>Plasmodium (Plasmodium)</taxon>
    </lineage>
</organism>
<dbReference type="InterPro" id="IPR008780">
    <property type="entry name" value="Plasmodium_Vir"/>
</dbReference>
<dbReference type="VEuPathDB" id="PlasmoDB:PVPAM_060010700"/>
<accession>A0A1G4EEK0</accession>
<dbReference type="VEuPathDB" id="PlasmoDB:PVW1_080048000"/>
<gene>
    <name evidence="1" type="ORF">PVC01_000129400</name>
</gene>
<sequence length="341" mass="39996">MDLPLSQEIDKWKKDYPFLENVWKLFDQYNNDIYDSEDEHVALYDYIISKDPERKMDKYKHFCIKLLKHIWHASKETYYDNMSYSERCSNLNKWLYFYSKIDPVPKEFIKKVFSIMDNLKGIFPPNHICKYSPYDDYEEPEKVLKLLIFVDNYDAFENVLMKKGHKDYTSCVNYVNKCAAIYRDLNEKYCKVNYRENTKYNNLCQDIITFKQTYVSLSRMPVLSVILPDLDSPMPENTVPTLHIGNEQKSPTAHLGFLSDPLKSKISTGIAAGAGTCGVLGFLYKFTPARSWFHGRNKGIKGNNFLDEGEINEMFHNNPNFGNMESDNSTYNIGYNNMDDY</sequence>
<proteinExistence type="predicted"/>
<dbReference type="EMBL" id="FLYI01000511">
    <property type="protein sequence ID" value="SCA60830.1"/>
    <property type="molecule type" value="Genomic_DNA"/>
</dbReference>
<dbReference type="Pfam" id="PF05795">
    <property type="entry name" value="Plasmodium_Vir"/>
    <property type="match status" value="1"/>
</dbReference>
<protein>
    <submittedName>
        <fullName evidence="1">VIR protein</fullName>
    </submittedName>
</protein>
<dbReference type="VEuPathDB" id="PlasmoDB:PVX_176270"/>
<reference evidence="1 2" key="1">
    <citation type="submission" date="2016-07" db="EMBL/GenBank/DDBJ databases">
        <authorList>
            <consortium name="Pathogen Informatics"/>
        </authorList>
    </citation>
    <scope>NUCLEOTIDE SEQUENCE [LARGE SCALE GENOMIC DNA]</scope>
</reference>
<name>A0A1G4EEK0_PLAVI</name>